<evidence type="ECO:0000313" key="3">
    <source>
        <dbReference type="Proteomes" id="UP000434052"/>
    </source>
</evidence>
<proteinExistence type="predicted"/>
<dbReference type="Proteomes" id="UP000434052">
    <property type="component" value="Unassembled WGS sequence"/>
</dbReference>
<gene>
    <name evidence="2" type="ORF">DQK91_14245</name>
    <name evidence="1" type="ORF">E8L03_10645</name>
</gene>
<dbReference type="EMBL" id="CP039543">
    <property type="protein sequence ID" value="QJT09370.1"/>
    <property type="molecule type" value="Genomic_DNA"/>
</dbReference>
<evidence type="ECO:0000313" key="1">
    <source>
        <dbReference type="EMBL" id="QJT09370.1"/>
    </source>
</evidence>
<evidence type="ECO:0000313" key="2">
    <source>
        <dbReference type="EMBL" id="TVM32862.1"/>
    </source>
</evidence>
<dbReference type="RefSeq" id="WP_144306044.1">
    <property type="nucleotide sequence ID" value="NZ_CP039543.1"/>
</dbReference>
<dbReference type="Proteomes" id="UP000503251">
    <property type="component" value="Chromosome"/>
</dbReference>
<reference evidence="2 3" key="1">
    <citation type="submission" date="2018-06" db="EMBL/GenBank/DDBJ databases">
        <title>Complete genome of Desulfovibrio marinus P48SEP.</title>
        <authorList>
            <person name="Crispim J.S."/>
            <person name="Vidigal P.M.P."/>
            <person name="Silva L.C.F."/>
            <person name="Araujo L.C."/>
            <person name="Laguardia C.N."/>
            <person name="Dias R.S."/>
            <person name="Sousa M.P."/>
            <person name="Paula S.O."/>
            <person name="Silva C."/>
        </authorList>
    </citation>
    <scope>NUCLEOTIDE SEQUENCE [LARGE SCALE GENOMIC DNA]</scope>
    <source>
        <strain evidence="2 3">P48SEP</strain>
    </source>
</reference>
<name>A0A6P1ZEN1_9BACT</name>
<dbReference type="AlphaFoldDB" id="A0A6P1ZEN1"/>
<dbReference type="EMBL" id="QMIF01000009">
    <property type="protein sequence ID" value="TVM32862.1"/>
    <property type="molecule type" value="Genomic_DNA"/>
</dbReference>
<accession>A0A6P1ZEN1</accession>
<dbReference type="OrthoDB" id="5458690at2"/>
<protein>
    <submittedName>
        <fullName evidence="2">Uncharacterized protein</fullName>
    </submittedName>
</protein>
<sequence length="97" mass="11257">MDQQTMQQTFENFFEKYKKTEGDRTSWSAHWTEYMDTGAEVMINLTKCPAGTIFKVFKNGKKLGEINGWDAFFSEIGPLLGDDWDADKFFESMQSMT</sequence>
<keyword evidence="4" id="KW-1185">Reference proteome</keyword>
<organism evidence="2 3">
    <name type="scientific">Oceanidesulfovibrio marinus</name>
    <dbReference type="NCBI Taxonomy" id="370038"/>
    <lineage>
        <taxon>Bacteria</taxon>
        <taxon>Pseudomonadati</taxon>
        <taxon>Thermodesulfobacteriota</taxon>
        <taxon>Desulfovibrionia</taxon>
        <taxon>Desulfovibrionales</taxon>
        <taxon>Desulfovibrionaceae</taxon>
        <taxon>Oceanidesulfovibrio</taxon>
    </lineage>
</organism>
<reference evidence="1 4" key="2">
    <citation type="submission" date="2019-04" db="EMBL/GenBank/DDBJ databases">
        <title>Isolation and culture of sulfate reducing bacteria from the cold seep of the South China Sea.</title>
        <authorList>
            <person name="Sun C."/>
            <person name="Liu R."/>
        </authorList>
    </citation>
    <scope>NUCLEOTIDE SEQUENCE [LARGE SCALE GENOMIC DNA]</scope>
    <source>
        <strain evidence="1 4">CS1</strain>
    </source>
</reference>
<evidence type="ECO:0000313" key="4">
    <source>
        <dbReference type="Proteomes" id="UP000503251"/>
    </source>
</evidence>